<name>A0A914X7W5_9BILA</name>
<dbReference type="GO" id="GO:0000977">
    <property type="term" value="F:RNA polymerase II transcription regulatory region sequence-specific DNA binding"/>
    <property type="evidence" value="ECO:0007669"/>
    <property type="project" value="TreeGrafter"/>
</dbReference>
<protein>
    <submittedName>
        <fullName evidence="4">BHLH domain-containing protein</fullName>
    </submittedName>
</protein>
<dbReference type="CDD" id="cd19724">
    <property type="entry name" value="bHLH_TS_ASCL3_like"/>
    <property type="match status" value="1"/>
</dbReference>
<accession>A0A914X7W5</accession>
<dbReference type="SUPFAM" id="SSF47459">
    <property type="entry name" value="HLH, helix-loop-helix DNA-binding domain"/>
    <property type="match status" value="1"/>
</dbReference>
<dbReference type="Proteomes" id="UP000887566">
    <property type="component" value="Unplaced"/>
</dbReference>
<keyword evidence="3" id="KW-1185">Reference proteome</keyword>
<dbReference type="WBParaSite" id="PSAMB.scaffold7120size8189.g29617.t1">
    <property type="protein sequence ID" value="PSAMB.scaffold7120size8189.g29617.t1"/>
    <property type="gene ID" value="PSAMB.scaffold7120size8189.g29617"/>
</dbReference>
<dbReference type="GO" id="GO:0032502">
    <property type="term" value="P:developmental process"/>
    <property type="evidence" value="ECO:0007669"/>
    <property type="project" value="TreeGrafter"/>
</dbReference>
<sequence>MDDDYRPTYVSAYSLNYGYVPITPTHPHSIHLPPPPLGGIQLINLQATGTVPLQQREAPGHCDNKDVDDENDGSGRVLNPFSPEANVPLPFQLTDEFGYFGPSSVWKRNERERHRVRCVNDGYEKLRSHLPLGEKYGNVITTEDKRISKVDTLRIAIRYIRHLERLLADERHWRDCRCYEESLSGDEIESSTTAFRQ</sequence>
<dbReference type="PANTHER" id="PTHR23349:SF108">
    <property type="entry name" value="BHLH DOMAIN-CONTAINING PROTEIN"/>
    <property type="match status" value="1"/>
</dbReference>
<dbReference type="GO" id="GO:0000981">
    <property type="term" value="F:DNA-binding transcription factor activity, RNA polymerase II-specific"/>
    <property type="evidence" value="ECO:0007669"/>
    <property type="project" value="TreeGrafter"/>
</dbReference>
<dbReference type="Pfam" id="PF00010">
    <property type="entry name" value="HLH"/>
    <property type="match status" value="1"/>
</dbReference>
<organism evidence="3 4">
    <name type="scientific">Plectus sambesii</name>
    <dbReference type="NCBI Taxonomy" id="2011161"/>
    <lineage>
        <taxon>Eukaryota</taxon>
        <taxon>Metazoa</taxon>
        <taxon>Ecdysozoa</taxon>
        <taxon>Nematoda</taxon>
        <taxon>Chromadorea</taxon>
        <taxon>Plectida</taxon>
        <taxon>Plectina</taxon>
        <taxon>Plectoidea</taxon>
        <taxon>Plectidae</taxon>
        <taxon>Plectus</taxon>
    </lineage>
</organism>
<feature type="domain" description="BHLH" evidence="2">
    <location>
        <begin position="103"/>
        <end position="163"/>
    </location>
</feature>
<dbReference type="SMART" id="SM00353">
    <property type="entry name" value="HLH"/>
    <property type="match status" value="1"/>
</dbReference>
<proteinExistence type="predicted"/>
<dbReference type="AlphaFoldDB" id="A0A914X7W5"/>
<dbReference type="PROSITE" id="PS50888">
    <property type="entry name" value="BHLH"/>
    <property type="match status" value="1"/>
</dbReference>
<dbReference type="Gene3D" id="4.10.280.10">
    <property type="entry name" value="Helix-loop-helix DNA-binding domain"/>
    <property type="match status" value="1"/>
</dbReference>
<dbReference type="InterPro" id="IPR050283">
    <property type="entry name" value="E-box_TF_Regulators"/>
</dbReference>
<evidence type="ECO:0000259" key="2">
    <source>
        <dbReference type="PROSITE" id="PS50888"/>
    </source>
</evidence>
<reference evidence="4" key="1">
    <citation type="submission" date="2022-11" db="UniProtKB">
        <authorList>
            <consortium name="WormBaseParasite"/>
        </authorList>
    </citation>
    <scope>IDENTIFICATION</scope>
</reference>
<dbReference type="GO" id="GO:0046983">
    <property type="term" value="F:protein dimerization activity"/>
    <property type="evidence" value="ECO:0007669"/>
    <property type="project" value="InterPro"/>
</dbReference>
<keyword evidence="1" id="KW-0238">DNA-binding</keyword>
<evidence type="ECO:0000313" key="4">
    <source>
        <dbReference type="WBParaSite" id="PSAMB.scaffold7120size8189.g29617.t1"/>
    </source>
</evidence>
<dbReference type="InterPro" id="IPR036638">
    <property type="entry name" value="HLH_DNA-bd_sf"/>
</dbReference>
<dbReference type="InterPro" id="IPR011598">
    <property type="entry name" value="bHLH_dom"/>
</dbReference>
<dbReference type="PANTHER" id="PTHR23349">
    <property type="entry name" value="BASIC HELIX-LOOP-HELIX TRANSCRIPTION FACTOR, TWIST"/>
    <property type="match status" value="1"/>
</dbReference>
<evidence type="ECO:0000313" key="3">
    <source>
        <dbReference type="Proteomes" id="UP000887566"/>
    </source>
</evidence>
<evidence type="ECO:0000256" key="1">
    <source>
        <dbReference type="ARBA" id="ARBA00023125"/>
    </source>
</evidence>